<name>A0A3P6SL36_CYLGO</name>
<proteinExistence type="predicted"/>
<dbReference type="GO" id="GO:0005839">
    <property type="term" value="C:proteasome core complex"/>
    <property type="evidence" value="ECO:0007669"/>
    <property type="project" value="InterPro"/>
</dbReference>
<dbReference type="Proteomes" id="UP000271889">
    <property type="component" value="Unassembled WGS sequence"/>
</dbReference>
<reference evidence="1 2" key="1">
    <citation type="submission" date="2018-11" db="EMBL/GenBank/DDBJ databases">
        <authorList>
            <consortium name="Pathogen Informatics"/>
        </authorList>
    </citation>
    <scope>NUCLEOTIDE SEQUENCE [LARGE SCALE GENOMIC DNA]</scope>
</reference>
<dbReference type="SUPFAM" id="SSF56235">
    <property type="entry name" value="N-terminal nucleophile aminohydrolases (Ntn hydrolases)"/>
    <property type="match status" value="1"/>
</dbReference>
<dbReference type="InterPro" id="IPR029055">
    <property type="entry name" value="Ntn_hydrolases_N"/>
</dbReference>
<evidence type="ECO:0000313" key="1">
    <source>
        <dbReference type="EMBL" id="VDK73007.1"/>
    </source>
</evidence>
<dbReference type="Gene3D" id="3.60.20.10">
    <property type="entry name" value="Glutamine Phosphoribosylpyrophosphate, subunit 1, domain 1"/>
    <property type="match status" value="1"/>
</dbReference>
<keyword evidence="2" id="KW-1185">Reference proteome</keyword>
<evidence type="ECO:0000313" key="2">
    <source>
        <dbReference type="Proteomes" id="UP000271889"/>
    </source>
</evidence>
<evidence type="ECO:0008006" key="3">
    <source>
        <dbReference type="Google" id="ProtNLM"/>
    </source>
</evidence>
<sequence length="162" mass="18136">MAGGMHFLIGIATDEYVILASDKATFAYGAVLADDSEFWNDLSEVRKPIMPTASSHCFEFLISIHFVLVVLGPMPDRGFGDNDKEYRLGKKLTMMCIGEEGDVAQFGDWTKRNIQLYAIRNGYELSPKSAHHWIRRGIAEALRTEDYYAVDVLLGGLVVIRS</sequence>
<dbReference type="GO" id="GO:0051603">
    <property type="term" value="P:proteolysis involved in protein catabolic process"/>
    <property type="evidence" value="ECO:0007669"/>
    <property type="project" value="InterPro"/>
</dbReference>
<dbReference type="EMBL" id="UYRV01023092">
    <property type="protein sequence ID" value="VDK73007.1"/>
    <property type="molecule type" value="Genomic_DNA"/>
</dbReference>
<dbReference type="InterPro" id="IPR001353">
    <property type="entry name" value="Proteasome_sua/b"/>
</dbReference>
<gene>
    <name evidence="1" type="ORF">CGOC_LOCUS6891</name>
</gene>
<dbReference type="OrthoDB" id="268428at2759"/>
<organism evidence="1 2">
    <name type="scientific">Cylicostephanus goldi</name>
    <name type="common">Nematode worm</name>
    <dbReference type="NCBI Taxonomy" id="71465"/>
    <lineage>
        <taxon>Eukaryota</taxon>
        <taxon>Metazoa</taxon>
        <taxon>Ecdysozoa</taxon>
        <taxon>Nematoda</taxon>
        <taxon>Chromadorea</taxon>
        <taxon>Rhabditida</taxon>
        <taxon>Rhabditina</taxon>
        <taxon>Rhabditomorpha</taxon>
        <taxon>Strongyloidea</taxon>
        <taxon>Strongylidae</taxon>
        <taxon>Cylicostephanus</taxon>
    </lineage>
</organism>
<protein>
    <recommendedName>
        <fullName evidence="3">Proteasome subunit beta type-2</fullName>
    </recommendedName>
</protein>
<accession>A0A3P6SL36</accession>
<dbReference type="AlphaFoldDB" id="A0A3P6SL36"/>
<dbReference type="Pfam" id="PF00227">
    <property type="entry name" value="Proteasome"/>
    <property type="match status" value="1"/>
</dbReference>